<sequence>MHDTDRKMIQVHSYYLSNVVSIKGGFIANLIFVLMDKMMEISLSPKISISVRGKIIYNRLGSKKRPTGH</sequence>
<keyword evidence="1" id="KW-0812">Transmembrane</keyword>
<keyword evidence="1" id="KW-0472">Membrane</keyword>
<accession>A0A223EH79</accession>
<dbReference type="Proteomes" id="UP000214618">
    <property type="component" value="Chromosome"/>
</dbReference>
<dbReference type="EMBL" id="CP017704">
    <property type="protein sequence ID" value="ASS94591.1"/>
    <property type="molecule type" value="Genomic_DNA"/>
</dbReference>
<name>A0A223EH79_9BACI</name>
<organism evidence="2 3">
    <name type="scientific">Peribacillus simplex NBRC 15720 = DSM 1321</name>
    <dbReference type="NCBI Taxonomy" id="1349754"/>
    <lineage>
        <taxon>Bacteria</taxon>
        <taxon>Bacillati</taxon>
        <taxon>Bacillota</taxon>
        <taxon>Bacilli</taxon>
        <taxon>Bacillales</taxon>
        <taxon>Bacillaceae</taxon>
        <taxon>Peribacillus</taxon>
    </lineage>
</organism>
<keyword evidence="1" id="KW-1133">Transmembrane helix</keyword>
<evidence type="ECO:0000313" key="2">
    <source>
        <dbReference type="EMBL" id="ASS94591.1"/>
    </source>
</evidence>
<evidence type="ECO:0000256" key="1">
    <source>
        <dbReference type="SAM" id="Phobius"/>
    </source>
</evidence>
<proteinExistence type="predicted"/>
<protein>
    <submittedName>
        <fullName evidence="2">Uncharacterized protein</fullName>
    </submittedName>
</protein>
<dbReference type="AlphaFoldDB" id="A0A223EH79"/>
<reference evidence="2 3" key="1">
    <citation type="submission" date="2016-10" db="EMBL/GenBank/DDBJ databases">
        <title>The whole genome sequencing and assembly of Bacillus simplex DSM 1321 strain.</title>
        <authorList>
            <person name="Park M.-K."/>
            <person name="Lee Y.-J."/>
            <person name="Yi H."/>
            <person name="Bahn Y.-S."/>
            <person name="Kim J.F."/>
            <person name="Lee D.-W."/>
        </authorList>
    </citation>
    <scope>NUCLEOTIDE SEQUENCE [LARGE SCALE GENOMIC DNA]</scope>
    <source>
        <strain evidence="2 3">DSM 1321</strain>
    </source>
</reference>
<gene>
    <name evidence="2" type="ORF">BS1321_12080</name>
</gene>
<feature type="transmembrane region" description="Helical" evidence="1">
    <location>
        <begin position="12"/>
        <end position="34"/>
    </location>
</feature>
<evidence type="ECO:0000313" key="3">
    <source>
        <dbReference type="Proteomes" id="UP000214618"/>
    </source>
</evidence>